<dbReference type="FunFam" id="3.40.30.10:FF:000016">
    <property type="entry name" value="Glutathione S-transferase F2"/>
    <property type="match status" value="1"/>
</dbReference>
<protein>
    <recommendedName>
        <fullName evidence="2">glutathione transferase</fullName>
        <ecNumber evidence="2">2.5.1.18</ecNumber>
    </recommendedName>
</protein>
<dbReference type="Pfam" id="PF00043">
    <property type="entry name" value="GST_C"/>
    <property type="match status" value="1"/>
</dbReference>
<dbReference type="SFLD" id="SFLDS00019">
    <property type="entry name" value="Glutathione_Transferase_(cytos"/>
    <property type="match status" value="1"/>
</dbReference>
<keyword evidence="3" id="KW-0808">Transferase</keyword>
<evidence type="ECO:0000256" key="2">
    <source>
        <dbReference type="ARBA" id="ARBA00012452"/>
    </source>
</evidence>
<dbReference type="SFLD" id="SFLDG00358">
    <property type="entry name" value="Main_(cytGST)"/>
    <property type="match status" value="1"/>
</dbReference>
<name>A0AAD4SVA0_9MAGN</name>
<organism evidence="7 8">
    <name type="scientific">Papaver atlanticum</name>
    <dbReference type="NCBI Taxonomy" id="357466"/>
    <lineage>
        <taxon>Eukaryota</taxon>
        <taxon>Viridiplantae</taxon>
        <taxon>Streptophyta</taxon>
        <taxon>Embryophyta</taxon>
        <taxon>Tracheophyta</taxon>
        <taxon>Spermatophyta</taxon>
        <taxon>Magnoliopsida</taxon>
        <taxon>Ranunculales</taxon>
        <taxon>Papaveraceae</taxon>
        <taxon>Papaveroideae</taxon>
        <taxon>Papaver</taxon>
    </lineage>
</organism>
<reference evidence="7" key="1">
    <citation type="submission" date="2022-04" db="EMBL/GenBank/DDBJ databases">
        <title>A functionally conserved STORR gene fusion in Papaver species that diverged 16.8 million years ago.</title>
        <authorList>
            <person name="Catania T."/>
        </authorList>
    </citation>
    <scope>NUCLEOTIDE SEQUENCE</scope>
    <source>
        <strain evidence="7">S-188037</strain>
    </source>
</reference>
<dbReference type="InterPro" id="IPR010987">
    <property type="entry name" value="Glutathione-S-Trfase_C-like"/>
</dbReference>
<evidence type="ECO:0000259" key="6">
    <source>
        <dbReference type="PROSITE" id="PS50405"/>
    </source>
</evidence>
<dbReference type="InterPro" id="IPR040079">
    <property type="entry name" value="Glutathione_S-Trfase"/>
</dbReference>
<dbReference type="InterPro" id="IPR036249">
    <property type="entry name" value="Thioredoxin-like_sf"/>
</dbReference>
<proteinExistence type="inferred from homology"/>
<feature type="domain" description="GST C-terminal" evidence="6">
    <location>
        <begin position="69"/>
        <end position="206"/>
    </location>
</feature>
<dbReference type="InterPro" id="IPR004046">
    <property type="entry name" value="GST_C"/>
</dbReference>
<dbReference type="Gene3D" id="3.40.30.10">
    <property type="entry name" value="Glutaredoxin"/>
    <property type="match status" value="1"/>
</dbReference>
<comment type="catalytic activity">
    <reaction evidence="4">
        <text>RX + glutathione = an S-substituted glutathione + a halide anion + H(+)</text>
        <dbReference type="Rhea" id="RHEA:16437"/>
        <dbReference type="ChEBI" id="CHEBI:15378"/>
        <dbReference type="ChEBI" id="CHEBI:16042"/>
        <dbReference type="ChEBI" id="CHEBI:17792"/>
        <dbReference type="ChEBI" id="CHEBI:57925"/>
        <dbReference type="ChEBI" id="CHEBI:90779"/>
        <dbReference type="EC" id="2.5.1.18"/>
    </reaction>
</comment>
<dbReference type="Proteomes" id="UP001202328">
    <property type="component" value="Unassembled WGS sequence"/>
</dbReference>
<dbReference type="SUPFAM" id="SSF52833">
    <property type="entry name" value="Thioredoxin-like"/>
    <property type="match status" value="1"/>
</dbReference>
<dbReference type="GO" id="GO:0009636">
    <property type="term" value="P:response to toxic substance"/>
    <property type="evidence" value="ECO:0007669"/>
    <property type="project" value="UniProtKB-ARBA"/>
</dbReference>
<evidence type="ECO:0000256" key="4">
    <source>
        <dbReference type="ARBA" id="ARBA00047960"/>
    </source>
</evidence>
<dbReference type="AlphaFoldDB" id="A0AAD4SVA0"/>
<dbReference type="SUPFAM" id="SSF47616">
    <property type="entry name" value="GST C-terminal domain-like"/>
    <property type="match status" value="1"/>
</dbReference>
<accession>A0AAD4SVA0</accession>
<dbReference type="GO" id="GO:0006749">
    <property type="term" value="P:glutathione metabolic process"/>
    <property type="evidence" value="ECO:0007669"/>
    <property type="project" value="TreeGrafter"/>
</dbReference>
<dbReference type="EC" id="2.5.1.18" evidence="2"/>
<dbReference type="GO" id="GO:0043295">
    <property type="term" value="F:glutathione binding"/>
    <property type="evidence" value="ECO:0007669"/>
    <property type="project" value="TreeGrafter"/>
</dbReference>
<dbReference type="GO" id="GO:0004364">
    <property type="term" value="F:glutathione transferase activity"/>
    <property type="evidence" value="ECO:0007669"/>
    <property type="project" value="UniProtKB-EC"/>
</dbReference>
<dbReference type="SFLD" id="SFLDG01154">
    <property type="entry name" value="Main.5:_Phi-like"/>
    <property type="match status" value="1"/>
</dbReference>
<dbReference type="PANTHER" id="PTHR43900:SF72">
    <property type="entry name" value="GLUTATHIONE S-TRANSFERASE F13"/>
    <property type="match status" value="1"/>
</dbReference>
<dbReference type="PROSITE" id="PS50405">
    <property type="entry name" value="GST_CTER"/>
    <property type="match status" value="1"/>
</dbReference>
<dbReference type="InterPro" id="IPR004045">
    <property type="entry name" value="Glutathione_S-Trfase_N"/>
</dbReference>
<dbReference type="PROSITE" id="PS50404">
    <property type="entry name" value="GST_NTER"/>
    <property type="match status" value="1"/>
</dbReference>
<dbReference type="FunFam" id="1.20.1050.10:FF:000004">
    <property type="entry name" value="Glutathione S-transferase F2"/>
    <property type="match status" value="1"/>
</dbReference>
<keyword evidence="8" id="KW-1185">Reference proteome</keyword>
<dbReference type="CDD" id="cd03053">
    <property type="entry name" value="GST_N_Phi"/>
    <property type="match status" value="1"/>
</dbReference>
<dbReference type="Pfam" id="PF02798">
    <property type="entry name" value="GST_N"/>
    <property type="match status" value="1"/>
</dbReference>
<sequence>MASIKLYGIPLSGATGPVMICLAEKGVQYELVPVELAKGEHKSPSFLSKNPFGVIPALEDGPITLFESRAITRYIAHKYEGTCTDLLRRDNICEHRSNDDAIIIYKNFVAPLSGETLNQPIIDESVKKLDQVFDVYETRLSNSKYLACDSFTLADLHHIPYIYYLMKTPWVDLVTSRPHVKAWWDDISARPSFVEAAKGIDAFVHFTTAK</sequence>
<evidence type="ECO:0000259" key="5">
    <source>
        <dbReference type="PROSITE" id="PS50404"/>
    </source>
</evidence>
<feature type="domain" description="GST N-terminal" evidence="5">
    <location>
        <begin position="2"/>
        <end position="83"/>
    </location>
</feature>
<dbReference type="GO" id="GO:0005737">
    <property type="term" value="C:cytoplasm"/>
    <property type="evidence" value="ECO:0007669"/>
    <property type="project" value="TreeGrafter"/>
</dbReference>
<evidence type="ECO:0000313" key="8">
    <source>
        <dbReference type="Proteomes" id="UP001202328"/>
    </source>
</evidence>
<dbReference type="Gene3D" id="1.20.1050.10">
    <property type="match status" value="1"/>
</dbReference>
<evidence type="ECO:0000256" key="3">
    <source>
        <dbReference type="ARBA" id="ARBA00022679"/>
    </source>
</evidence>
<evidence type="ECO:0000313" key="7">
    <source>
        <dbReference type="EMBL" id="KAI3925402.1"/>
    </source>
</evidence>
<gene>
    <name evidence="7" type="ORF">MKW98_015750</name>
</gene>
<comment type="caution">
    <text evidence="7">The sequence shown here is derived from an EMBL/GenBank/DDBJ whole genome shotgun (WGS) entry which is preliminary data.</text>
</comment>
<comment type="similarity">
    <text evidence="1">Belongs to the GST superfamily. Phi family.</text>
</comment>
<evidence type="ECO:0000256" key="1">
    <source>
        <dbReference type="ARBA" id="ARBA00010128"/>
    </source>
</evidence>
<dbReference type="PANTHER" id="PTHR43900">
    <property type="entry name" value="GLUTATHIONE S-TRANSFERASE RHO"/>
    <property type="match status" value="1"/>
</dbReference>
<dbReference type="InterPro" id="IPR036282">
    <property type="entry name" value="Glutathione-S-Trfase_C_sf"/>
</dbReference>
<dbReference type="EMBL" id="JAJJMB010008110">
    <property type="protein sequence ID" value="KAI3925402.1"/>
    <property type="molecule type" value="Genomic_DNA"/>
</dbReference>